<reference evidence="1" key="1">
    <citation type="submission" date="2023-11" db="EMBL/GenBank/DDBJ databases">
        <title>Identification and selenium tolerance of Delftia acidovorans R3-25.</title>
        <authorList>
            <person name="Zhang S."/>
            <person name="Liu Y."/>
            <person name="Guo Y."/>
        </authorList>
    </citation>
    <scope>NUCLEOTIDE SEQUENCE</scope>
    <source>
        <strain evidence="1">R3-25</strain>
    </source>
</reference>
<dbReference type="Proteomes" id="UP001287445">
    <property type="component" value="Unassembled WGS sequence"/>
</dbReference>
<dbReference type="AlphaFoldDB" id="A0AAJ2R5I1"/>
<gene>
    <name evidence="1" type="ORF">SGN30_22620</name>
</gene>
<evidence type="ECO:0000313" key="1">
    <source>
        <dbReference type="EMBL" id="MDX4956218.1"/>
    </source>
</evidence>
<name>A0AAJ2R5I1_DELAC</name>
<comment type="caution">
    <text evidence="1">The sequence shown here is derived from an EMBL/GenBank/DDBJ whole genome shotgun (WGS) entry which is preliminary data.</text>
</comment>
<proteinExistence type="predicted"/>
<evidence type="ECO:0000313" key="2">
    <source>
        <dbReference type="Proteomes" id="UP001287445"/>
    </source>
</evidence>
<accession>A0AAJ2R5I1</accession>
<organism evidence="1 2">
    <name type="scientific">Delftia acidovorans</name>
    <name type="common">Pseudomonas acidovorans</name>
    <name type="synonym">Comamonas acidovorans</name>
    <dbReference type="NCBI Taxonomy" id="80866"/>
    <lineage>
        <taxon>Bacteria</taxon>
        <taxon>Pseudomonadati</taxon>
        <taxon>Pseudomonadota</taxon>
        <taxon>Betaproteobacteria</taxon>
        <taxon>Burkholderiales</taxon>
        <taxon>Comamonadaceae</taxon>
        <taxon>Delftia</taxon>
    </lineage>
</organism>
<sequence length="97" mass="10337">MKTILYGPVTEAHLADASLFSGIDPTAFVINGTRKPPATALPVETIPVCPLVGDNAGELQNHWRLVLAADALILVGQNDHLLHAAGRYSLPIYHSEA</sequence>
<dbReference type="EMBL" id="JAWWMZ010000010">
    <property type="protein sequence ID" value="MDX4956218.1"/>
    <property type="molecule type" value="Genomic_DNA"/>
</dbReference>
<protein>
    <submittedName>
        <fullName evidence="1">Uncharacterized protein</fullName>
    </submittedName>
</protein>
<dbReference type="RefSeq" id="WP_319075621.1">
    <property type="nucleotide sequence ID" value="NZ_JAWWMZ010000010.1"/>
</dbReference>